<feature type="region of interest" description="Disordered" evidence="3">
    <location>
        <begin position="421"/>
        <end position="534"/>
    </location>
</feature>
<evidence type="ECO:0000256" key="3">
    <source>
        <dbReference type="SAM" id="MobiDB-lite"/>
    </source>
</evidence>
<comment type="caution">
    <text evidence="4">The sequence shown here is derived from an EMBL/GenBank/DDBJ whole genome shotgun (WGS) entry which is preliminary data.</text>
</comment>
<feature type="compositionally biased region" description="Polar residues" evidence="3">
    <location>
        <begin position="312"/>
        <end position="325"/>
    </location>
</feature>
<dbReference type="InterPro" id="IPR048720">
    <property type="entry name" value="PROPPIN"/>
</dbReference>
<evidence type="ECO:0000256" key="2">
    <source>
        <dbReference type="ARBA" id="ARBA00022737"/>
    </source>
</evidence>
<keyword evidence="2" id="KW-0677">Repeat</keyword>
<evidence type="ECO:0000313" key="5">
    <source>
        <dbReference type="Proteomes" id="UP000289152"/>
    </source>
</evidence>
<dbReference type="InterPro" id="IPR015943">
    <property type="entry name" value="WD40/YVTN_repeat-like_dom_sf"/>
</dbReference>
<evidence type="ECO:0000313" key="4">
    <source>
        <dbReference type="EMBL" id="RXK39691.1"/>
    </source>
</evidence>
<dbReference type="OrthoDB" id="1667587at2759"/>
<proteinExistence type="predicted"/>
<feature type="compositionally biased region" description="Low complexity" evidence="3">
    <location>
        <begin position="491"/>
        <end position="504"/>
    </location>
</feature>
<gene>
    <name evidence="4" type="ORF">M231_03046</name>
</gene>
<dbReference type="VEuPathDB" id="FungiDB:TREMEDRAFT_73297"/>
<dbReference type="STRING" id="5217.A0A4Q1BP82"/>
<dbReference type="SUPFAM" id="SSF50998">
    <property type="entry name" value="Quinoprotein alcohol dehydrogenase-like"/>
    <property type="match status" value="1"/>
</dbReference>
<evidence type="ECO:0000256" key="1">
    <source>
        <dbReference type="ARBA" id="ARBA00022574"/>
    </source>
</evidence>
<dbReference type="InParanoid" id="A0A4Q1BP82"/>
<feature type="region of interest" description="Disordered" evidence="3">
    <location>
        <begin position="312"/>
        <end position="334"/>
    </location>
</feature>
<dbReference type="EMBL" id="SDIL01000028">
    <property type="protein sequence ID" value="RXK39691.1"/>
    <property type="molecule type" value="Genomic_DNA"/>
</dbReference>
<reference evidence="4 5" key="1">
    <citation type="submission" date="2016-06" db="EMBL/GenBank/DDBJ databases">
        <title>Evolution of pathogenesis and genome organization in the Tremellales.</title>
        <authorList>
            <person name="Cuomo C."/>
            <person name="Litvintseva A."/>
            <person name="Heitman J."/>
            <person name="Chen Y."/>
            <person name="Sun S."/>
            <person name="Springer D."/>
            <person name="Dromer F."/>
            <person name="Young S."/>
            <person name="Zeng Q."/>
            <person name="Chapman S."/>
            <person name="Gujja S."/>
            <person name="Saif S."/>
            <person name="Birren B."/>
        </authorList>
    </citation>
    <scope>NUCLEOTIDE SEQUENCE [LARGE SCALE GENOMIC DNA]</scope>
    <source>
        <strain evidence="4 5">ATCC 28783</strain>
    </source>
</reference>
<accession>A0A4Q1BP82</accession>
<dbReference type="InterPro" id="IPR011047">
    <property type="entry name" value="Quinoprotein_ADH-like_sf"/>
</dbReference>
<protein>
    <submittedName>
        <fullName evidence="4">Uncharacterized protein</fullName>
    </submittedName>
</protein>
<feature type="compositionally biased region" description="Basic and acidic residues" evidence="3">
    <location>
        <begin position="563"/>
        <end position="580"/>
    </location>
</feature>
<name>A0A4Q1BP82_TREME</name>
<feature type="compositionally biased region" description="Low complexity" evidence="3">
    <location>
        <begin position="421"/>
        <end position="431"/>
    </location>
</feature>
<keyword evidence="5" id="KW-1185">Reference proteome</keyword>
<feature type="region of interest" description="Disordered" evidence="3">
    <location>
        <begin position="563"/>
        <end position="582"/>
    </location>
</feature>
<dbReference type="Proteomes" id="UP000289152">
    <property type="component" value="Unassembled WGS sequence"/>
</dbReference>
<dbReference type="Gene3D" id="2.130.10.10">
    <property type="entry name" value="YVTN repeat-like/Quinoprotein amine dehydrogenase"/>
    <property type="match status" value="1"/>
</dbReference>
<organism evidence="4 5">
    <name type="scientific">Tremella mesenterica</name>
    <name type="common">Jelly fungus</name>
    <dbReference type="NCBI Taxonomy" id="5217"/>
    <lineage>
        <taxon>Eukaryota</taxon>
        <taxon>Fungi</taxon>
        <taxon>Dikarya</taxon>
        <taxon>Basidiomycota</taxon>
        <taxon>Agaricomycotina</taxon>
        <taxon>Tremellomycetes</taxon>
        <taxon>Tremellales</taxon>
        <taxon>Tremellaceae</taxon>
        <taxon>Tremella</taxon>
    </lineage>
</organism>
<keyword evidence="1" id="KW-0853">WD repeat</keyword>
<dbReference type="AlphaFoldDB" id="A0A4Q1BP82"/>
<sequence length="601" mass="66214">MQLGRFQVSTLRPAPVLSITFSPDGRLFTIATETGYEIWRTYPLVIVRRRIVLSGTLALVVPLLDGPLLVLQGGGRTPVYSPNKVIIYHDGLGIAVAELEFEERVRNVAIRRSTFCVALSHRVIAFEYGFRQPTQGDVKGKGKEAGFWVHKIGEWETAENELGLMALSTNTVSTLLALPGRQPGHVQLNNLPPCPPPASENTKPSQDWGERQHRQGQTFRNPIILAHDHPLSTLACTANGSHILTTGELGTLVRVWDTTTGGLEREYRRGMDPVRMWGAKFEFGSMDKGGRLVGWSDKGTVHVFGPDVTLESTGGSRSSEGLTIRSTPTSQPSLTSLLSRNLPLPRYFSTPGSFAQYHLPRKNPHAFSSAISSAAAAARVPSMKMKEEAQRAQQGEWAERFVVTWIEVQIPLSSPASTLSPILPSHLSHPTHPSPTPNQHHIAQDNNKSRSKTSIAFKDDPLRLGVGMGNREERRSFGSGSDRTIRSPRAGTVTPTIGGTVTPTQQNTIYTRRMPGGVNHQDRRSSFGSIKGKSKVQMDDGLKMKVEHQLVVITHSGDWYRLRIPDPSDPPKEEQGEDVKRHKGQCELVEYRRLGVGGTGW</sequence>
<feature type="region of interest" description="Disordered" evidence="3">
    <location>
        <begin position="192"/>
        <end position="215"/>
    </location>
</feature>
<dbReference type="PANTHER" id="PTHR11227">
    <property type="entry name" value="WD-REPEAT PROTEIN INTERACTING WITH PHOSPHOINOSIDES WIPI -RELATED"/>
    <property type="match status" value="1"/>
</dbReference>